<sequence length="228" mass="24890">MQIARLCASLPLILLTTHALGQDLWLAGLQAQSGASYAYLGRLVPADGRALGQGWVHRFWLDHVRYAYQSGEITIHGLAPGASYGIGHLGRTETANYAAYAGLDVRYTQLTPNDAQNRARGDVISPYLAAEVDAPLWEQTRIETAISVLTRTRAYWMRARLRALPVLPVSIEVINQGDPSYHKRTFGIILPSWKGPAGFTYSVRIGATRTGRESSKPFVGVDLSGATP</sequence>
<protein>
    <submittedName>
        <fullName evidence="2">Cellulose biosynthesis protein BcsS</fullName>
    </submittedName>
</protein>
<dbReference type="InterPro" id="IPR031485">
    <property type="entry name" value="CBP_BcsS"/>
</dbReference>
<reference evidence="3" key="1">
    <citation type="journal article" date="2019" name="Int. J. Syst. Evol. Microbiol.">
        <title>The Global Catalogue of Microorganisms (GCM) 10K type strain sequencing project: providing services to taxonomists for standard genome sequencing and annotation.</title>
        <authorList>
            <consortium name="The Broad Institute Genomics Platform"/>
            <consortium name="The Broad Institute Genome Sequencing Center for Infectious Disease"/>
            <person name="Wu L."/>
            <person name="Ma J."/>
        </authorList>
    </citation>
    <scope>NUCLEOTIDE SEQUENCE [LARGE SCALE GENOMIC DNA]</scope>
    <source>
        <strain evidence="3">CCUG 54518</strain>
    </source>
</reference>
<evidence type="ECO:0000256" key="1">
    <source>
        <dbReference type="SAM" id="SignalP"/>
    </source>
</evidence>
<accession>A0ABW2R719</accession>
<dbReference type="EMBL" id="JBHTBX010000002">
    <property type="protein sequence ID" value="MFC7433864.1"/>
    <property type="molecule type" value="Genomic_DNA"/>
</dbReference>
<feature type="signal peptide" evidence="1">
    <location>
        <begin position="1"/>
        <end position="21"/>
    </location>
</feature>
<evidence type="ECO:0000313" key="2">
    <source>
        <dbReference type="EMBL" id="MFC7433864.1"/>
    </source>
</evidence>
<gene>
    <name evidence="2" type="primary">bcsS</name>
    <name evidence="2" type="ORF">ACFQNJ_05005</name>
</gene>
<evidence type="ECO:0000313" key="3">
    <source>
        <dbReference type="Proteomes" id="UP001596495"/>
    </source>
</evidence>
<dbReference type="RefSeq" id="WP_382254416.1">
    <property type="nucleotide sequence ID" value="NZ_JBHTBX010000002.1"/>
</dbReference>
<dbReference type="Pfam" id="PF17036">
    <property type="entry name" value="CBP_BcsS"/>
    <property type="match status" value="1"/>
</dbReference>
<proteinExistence type="predicted"/>
<name>A0ABW2R719_9BURK</name>
<comment type="caution">
    <text evidence="2">The sequence shown here is derived from an EMBL/GenBank/DDBJ whole genome shotgun (WGS) entry which is preliminary data.</text>
</comment>
<dbReference type="Proteomes" id="UP001596495">
    <property type="component" value="Unassembled WGS sequence"/>
</dbReference>
<keyword evidence="3" id="KW-1185">Reference proteome</keyword>
<feature type="chain" id="PRO_5046636058" evidence="1">
    <location>
        <begin position="22"/>
        <end position="228"/>
    </location>
</feature>
<keyword evidence="1" id="KW-0732">Signal</keyword>
<organism evidence="2 3">
    <name type="scientific">Hydrogenophaga bisanensis</name>
    <dbReference type="NCBI Taxonomy" id="439611"/>
    <lineage>
        <taxon>Bacteria</taxon>
        <taxon>Pseudomonadati</taxon>
        <taxon>Pseudomonadota</taxon>
        <taxon>Betaproteobacteria</taxon>
        <taxon>Burkholderiales</taxon>
        <taxon>Comamonadaceae</taxon>
        <taxon>Hydrogenophaga</taxon>
    </lineage>
</organism>